<dbReference type="STRING" id="1121316.SAMN02745207_00384"/>
<sequence length="423" mass="50086">MNEVTFNTQFQELTYAYEEIWWSTNKQFPKLDNRTSFWDKKRKEFSTDRFIEDFLKNIKSFPENQQEKFKWRIEFQKLLNKFILEIGIISENDKEILLNKDLIKSTQDFINESKLFNEKMPMEDIGQALRNLWIINISQLLLSKKPEISPSIFGYSMLYPYTDNYLDDISISLENKKEFNNKLARRLKGELIKVNNDHEKQVFALVSMIESQYDRNEYSSIFHSLAMIHNAQRESVKQQHKKSTPYETDILGISLKKGGASVLTDAYLINGELNDKCKEFFFGYGFLLQLCDDLQDAKEDLKNGNMTMFSQIATKYPLDNITNGLINFIFDLLNNETCFKCENLEQLKTLIRKNCSLLTYFAIARNKSFYSTYYYKNIKAYFPYTDRYMNNLGKKMKNKFSKLEESYNGTKVEDILLYALDYN</sequence>
<dbReference type="OrthoDB" id="146245at2"/>
<accession>A0A1M5QYT9</accession>
<protein>
    <submittedName>
        <fullName evidence="1">Uncharacterized protein</fullName>
    </submittedName>
</protein>
<evidence type="ECO:0000313" key="1">
    <source>
        <dbReference type="EMBL" id="SHH19315.1"/>
    </source>
</evidence>
<evidence type="ECO:0000313" key="2">
    <source>
        <dbReference type="Proteomes" id="UP000184447"/>
    </source>
</evidence>
<dbReference type="AlphaFoldDB" id="A0A1M5QYT9"/>
<dbReference type="Proteomes" id="UP000184447">
    <property type="component" value="Unassembled WGS sequence"/>
</dbReference>
<organism evidence="1 2">
    <name type="scientific">Clostridium grantii DSM 8605</name>
    <dbReference type="NCBI Taxonomy" id="1121316"/>
    <lineage>
        <taxon>Bacteria</taxon>
        <taxon>Bacillati</taxon>
        <taxon>Bacillota</taxon>
        <taxon>Clostridia</taxon>
        <taxon>Eubacteriales</taxon>
        <taxon>Clostridiaceae</taxon>
        <taxon>Clostridium</taxon>
    </lineage>
</organism>
<dbReference type="EMBL" id="FQXM01000002">
    <property type="protein sequence ID" value="SHH19315.1"/>
    <property type="molecule type" value="Genomic_DNA"/>
</dbReference>
<keyword evidence="2" id="KW-1185">Reference proteome</keyword>
<proteinExistence type="predicted"/>
<name>A0A1M5QYT9_9CLOT</name>
<gene>
    <name evidence="1" type="ORF">SAMN02745207_00384</name>
</gene>
<reference evidence="1 2" key="1">
    <citation type="submission" date="2016-11" db="EMBL/GenBank/DDBJ databases">
        <authorList>
            <person name="Jaros S."/>
            <person name="Januszkiewicz K."/>
            <person name="Wedrychowicz H."/>
        </authorList>
    </citation>
    <scope>NUCLEOTIDE SEQUENCE [LARGE SCALE GENOMIC DNA]</scope>
    <source>
        <strain evidence="1 2">DSM 8605</strain>
    </source>
</reference>
<dbReference type="RefSeq" id="WP_073336416.1">
    <property type="nucleotide sequence ID" value="NZ_FQXM01000002.1"/>
</dbReference>